<feature type="domain" description="Transglutaminase-like" evidence="2">
    <location>
        <begin position="306"/>
        <end position="368"/>
    </location>
</feature>
<evidence type="ECO:0000313" key="4">
    <source>
        <dbReference type="Proteomes" id="UP000037043"/>
    </source>
</evidence>
<keyword evidence="1" id="KW-0472">Membrane</keyword>
<accession>A0A0L6ZBN7</accession>
<name>A0A0L6ZBN7_9CLOT</name>
<proteinExistence type="predicted"/>
<dbReference type="Proteomes" id="UP000037043">
    <property type="component" value="Unassembled WGS sequence"/>
</dbReference>
<dbReference type="PANTHER" id="PTHR33490:SF3">
    <property type="entry name" value="CONSERVED INTEGRAL MEMBRANE PROTEIN"/>
    <property type="match status" value="1"/>
</dbReference>
<evidence type="ECO:0000256" key="1">
    <source>
        <dbReference type="SAM" id="Phobius"/>
    </source>
</evidence>
<feature type="transmembrane region" description="Helical" evidence="1">
    <location>
        <begin position="155"/>
        <end position="174"/>
    </location>
</feature>
<dbReference type="EMBL" id="LHUR01000018">
    <property type="protein sequence ID" value="KOA20188.1"/>
    <property type="molecule type" value="Genomic_DNA"/>
</dbReference>
<dbReference type="SMART" id="SM00460">
    <property type="entry name" value="TGc"/>
    <property type="match status" value="1"/>
</dbReference>
<keyword evidence="1" id="KW-0812">Transmembrane</keyword>
<dbReference type="STRING" id="36844.SAMN04488501_11188"/>
<sequence length="391" mass="44553">MSKIVLFLKDNIIDITLILILIYPVIKGFLFKFSSKSLKNDIEEATSYTSFIIGTILGVVITKGIFIRHDQGIYSKIYNIIPENLINMLENKPILVYLLIMPIIIFIVYKGIETIIGFINRVTFYLLLDVVENFLREKSNFTKRIIGLIFQTPKAICYVILATFLLNILSVIGISSRFNNKLESSQVYSFLSSELVNPITNSNFAKNIPNIINNSFKIVIKNNADESSKDNGKTIVYYNGITLEEGLKSNDEIDNFARKLVADSNNTRSKAKVIYNWVGKNIDYDYAKVDKIMNNDFTIKSGAIPTFYSKKGICFDYSCLYAVMCRANGIKTRIITGEGYNGSSWVSHAWNQVYIEEENKWINVDTTFYKGGNYFDSSVFKLDHRNSTIAN</sequence>
<protein>
    <submittedName>
        <fullName evidence="3">Transglutaminase-like superfamily protein</fullName>
    </submittedName>
</protein>
<dbReference type="SUPFAM" id="SSF54001">
    <property type="entry name" value="Cysteine proteinases"/>
    <property type="match status" value="1"/>
</dbReference>
<evidence type="ECO:0000259" key="2">
    <source>
        <dbReference type="SMART" id="SM00460"/>
    </source>
</evidence>
<keyword evidence="4" id="KW-1185">Reference proteome</keyword>
<reference evidence="4" key="1">
    <citation type="submission" date="2015-08" db="EMBL/GenBank/DDBJ databases">
        <title>Genome sequence of the strict anaerobe Clostridium homopropionicum LuHBu1 (DSM 5847T).</title>
        <authorList>
            <person name="Poehlein A."/>
            <person name="Beck M."/>
            <person name="Schiel-Bengelsdorf B."/>
            <person name="Bengelsdorf F.R."/>
            <person name="Daniel R."/>
            <person name="Duerre P."/>
        </authorList>
    </citation>
    <scope>NUCLEOTIDE SEQUENCE [LARGE SCALE GENOMIC DNA]</scope>
    <source>
        <strain evidence="4">DSM 5847</strain>
    </source>
</reference>
<dbReference type="PATRIC" id="fig|1121318.3.peg.1397"/>
<evidence type="ECO:0000313" key="3">
    <source>
        <dbReference type="EMBL" id="KOA20188.1"/>
    </source>
</evidence>
<comment type="caution">
    <text evidence="3">The sequence shown here is derived from an EMBL/GenBank/DDBJ whole genome shotgun (WGS) entry which is preliminary data.</text>
</comment>
<gene>
    <name evidence="3" type="ORF">CLHOM_13870</name>
</gene>
<organism evidence="3 4">
    <name type="scientific">Clostridium homopropionicum DSM 5847</name>
    <dbReference type="NCBI Taxonomy" id="1121318"/>
    <lineage>
        <taxon>Bacteria</taxon>
        <taxon>Bacillati</taxon>
        <taxon>Bacillota</taxon>
        <taxon>Clostridia</taxon>
        <taxon>Eubacteriales</taxon>
        <taxon>Clostridiaceae</taxon>
        <taxon>Clostridium</taxon>
    </lineage>
</organism>
<dbReference type="PANTHER" id="PTHR33490">
    <property type="entry name" value="BLR5614 PROTEIN-RELATED"/>
    <property type="match status" value="1"/>
</dbReference>
<feature type="transmembrane region" description="Helical" evidence="1">
    <location>
        <begin position="45"/>
        <end position="66"/>
    </location>
</feature>
<dbReference type="RefSeq" id="WP_052220956.1">
    <property type="nucleotide sequence ID" value="NZ_LHUR01000018.1"/>
</dbReference>
<feature type="transmembrane region" description="Helical" evidence="1">
    <location>
        <begin position="12"/>
        <end position="33"/>
    </location>
</feature>
<dbReference type="AlphaFoldDB" id="A0A0L6ZBN7"/>
<dbReference type="Gene3D" id="3.10.620.30">
    <property type="match status" value="1"/>
</dbReference>
<keyword evidence="1" id="KW-1133">Transmembrane helix</keyword>
<dbReference type="InterPro" id="IPR038765">
    <property type="entry name" value="Papain-like_cys_pep_sf"/>
</dbReference>
<dbReference type="Pfam" id="PF01841">
    <property type="entry name" value="Transglut_core"/>
    <property type="match status" value="1"/>
</dbReference>
<feature type="transmembrane region" description="Helical" evidence="1">
    <location>
        <begin position="94"/>
        <end position="112"/>
    </location>
</feature>
<dbReference type="InterPro" id="IPR002931">
    <property type="entry name" value="Transglutaminase-like"/>
</dbReference>